<comment type="subcellular location">
    <subcellularLocation>
        <location evidence="1">Mitochondrion inner membrane</location>
    </subcellularLocation>
</comment>
<comment type="similarity">
    <text evidence="2">Belongs to the cytochrome c oxidase VIIa family.</text>
</comment>
<evidence type="ECO:0000256" key="3">
    <source>
        <dbReference type="ARBA" id="ARBA00022792"/>
    </source>
</evidence>
<dbReference type="Proteomes" id="UP000265120">
    <property type="component" value="Chromosome 5"/>
</dbReference>
<evidence type="ECO:0000256" key="4">
    <source>
        <dbReference type="ARBA" id="ARBA00023128"/>
    </source>
</evidence>
<dbReference type="Ensembl" id="ENSCSET00000010272.1">
    <property type="protein sequence ID" value="ENSCSEP00000010151.1"/>
    <property type="gene ID" value="ENSCSEG00000006510.1"/>
</dbReference>
<evidence type="ECO:0000256" key="1">
    <source>
        <dbReference type="ARBA" id="ARBA00004273"/>
    </source>
</evidence>
<dbReference type="AlphaFoldDB" id="A0A3P8VA72"/>
<keyword evidence="5" id="KW-0472">Membrane</keyword>
<dbReference type="SUPFAM" id="SSF81419">
    <property type="entry name" value="Mitochondrial cytochrome c oxidase subunit VIIa"/>
    <property type="match status" value="1"/>
</dbReference>
<dbReference type="Pfam" id="PF02238">
    <property type="entry name" value="COX7a"/>
    <property type="match status" value="1"/>
</dbReference>
<dbReference type="GO" id="GO:0045277">
    <property type="term" value="C:respiratory chain complex IV"/>
    <property type="evidence" value="ECO:0007669"/>
    <property type="project" value="InterPro"/>
</dbReference>
<evidence type="ECO:0000256" key="2">
    <source>
        <dbReference type="ARBA" id="ARBA00009331"/>
    </source>
</evidence>
<dbReference type="InterPro" id="IPR036539">
    <property type="entry name" value="Cyt_c_oxidase_su7a_sf"/>
</dbReference>
<name>A0A3P8VA72_CYNSE</name>
<evidence type="ECO:0000313" key="7">
    <source>
        <dbReference type="Proteomes" id="UP000265120"/>
    </source>
</evidence>
<accession>A0A3P8VA72</accession>
<keyword evidence="4" id="KW-0496">Mitochondrion</keyword>
<evidence type="ECO:0000256" key="5">
    <source>
        <dbReference type="ARBA" id="ARBA00023136"/>
    </source>
</evidence>
<reference evidence="6" key="2">
    <citation type="submission" date="2025-08" db="UniProtKB">
        <authorList>
            <consortium name="Ensembl"/>
        </authorList>
    </citation>
    <scope>IDENTIFICATION</scope>
</reference>
<evidence type="ECO:0000313" key="6">
    <source>
        <dbReference type="Ensembl" id="ENSCSEP00000010151.1"/>
    </source>
</evidence>
<proteinExistence type="inferred from homology"/>
<sequence length="63" mass="6884">IKNRKLLQKEKQKEFQDDIGLPIHLKGGSSNFLLYGATMTRGTGAMASSEKNLLLFGCAPTLC</sequence>
<dbReference type="GO" id="GO:0006123">
    <property type="term" value="P:mitochondrial electron transport, cytochrome c to oxygen"/>
    <property type="evidence" value="ECO:0007669"/>
    <property type="project" value="InterPro"/>
</dbReference>
<organism evidence="6 7">
    <name type="scientific">Cynoglossus semilaevis</name>
    <name type="common">Tongue sole</name>
    <dbReference type="NCBI Taxonomy" id="244447"/>
    <lineage>
        <taxon>Eukaryota</taxon>
        <taxon>Metazoa</taxon>
        <taxon>Chordata</taxon>
        <taxon>Craniata</taxon>
        <taxon>Vertebrata</taxon>
        <taxon>Euteleostomi</taxon>
        <taxon>Actinopterygii</taxon>
        <taxon>Neopterygii</taxon>
        <taxon>Teleostei</taxon>
        <taxon>Neoteleostei</taxon>
        <taxon>Acanthomorphata</taxon>
        <taxon>Carangaria</taxon>
        <taxon>Pleuronectiformes</taxon>
        <taxon>Pleuronectoidei</taxon>
        <taxon>Cynoglossidae</taxon>
        <taxon>Cynoglossinae</taxon>
        <taxon>Cynoglossus</taxon>
    </lineage>
</organism>
<reference evidence="6 7" key="1">
    <citation type="journal article" date="2014" name="Nat. Genet.">
        <title>Whole-genome sequence of a flatfish provides insights into ZW sex chromosome evolution and adaptation to a benthic lifestyle.</title>
        <authorList>
            <person name="Chen S."/>
            <person name="Zhang G."/>
            <person name="Shao C."/>
            <person name="Huang Q."/>
            <person name="Liu G."/>
            <person name="Zhang P."/>
            <person name="Song W."/>
            <person name="An N."/>
            <person name="Chalopin D."/>
            <person name="Volff J.N."/>
            <person name="Hong Y."/>
            <person name="Li Q."/>
            <person name="Sha Z."/>
            <person name="Zhou H."/>
            <person name="Xie M."/>
            <person name="Yu Q."/>
            <person name="Liu Y."/>
            <person name="Xiang H."/>
            <person name="Wang N."/>
            <person name="Wu K."/>
            <person name="Yang C."/>
            <person name="Zhou Q."/>
            <person name="Liao X."/>
            <person name="Yang L."/>
            <person name="Hu Q."/>
            <person name="Zhang J."/>
            <person name="Meng L."/>
            <person name="Jin L."/>
            <person name="Tian Y."/>
            <person name="Lian J."/>
            <person name="Yang J."/>
            <person name="Miao G."/>
            <person name="Liu S."/>
            <person name="Liang Z."/>
            <person name="Yan F."/>
            <person name="Li Y."/>
            <person name="Sun B."/>
            <person name="Zhang H."/>
            <person name="Zhang J."/>
            <person name="Zhu Y."/>
            <person name="Du M."/>
            <person name="Zhao Y."/>
            <person name="Schartl M."/>
            <person name="Tang Q."/>
            <person name="Wang J."/>
        </authorList>
    </citation>
    <scope>NUCLEOTIDE SEQUENCE</scope>
</reference>
<keyword evidence="7" id="KW-1185">Reference proteome</keyword>
<dbReference type="InterPro" id="IPR039297">
    <property type="entry name" value="COX7a"/>
</dbReference>
<dbReference type="InParanoid" id="A0A3P8VA72"/>
<keyword evidence="3" id="KW-0999">Mitochondrion inner membrane</keyword>
<dbReference type="GO" id="GO:0005743">
    <property type="term" value="C:mitochondrial inner membrane"/>
    <property type="evidence" value="ECO:0007669"/>
    <property type="project" value="UniProtKB-SubCell"/>
</dbReference>
<dbReference type="Gene3D" id="4.10.91.10">
    <property type="entry name" value="Cytochrome c oxidase, subunit VIIa"/>
    <property type="match status" value="1"/>
</dbReference>
<protein>
    <submittedName>
        <fullName evidence="6">Uncharacterized protein</fullName>
    </submittedName>
</protein>
<reference evidence="6" key="3">
    <citation type="submission" date="2025-09" db="UniProtKB">
        <authorList>
            <consortium name="Ensembl"/>
        </authorList>
    </citation>
    <scope>IDENTIFICATION</scope>
</reference>